<keyword evidence="7" id="KW-1185">Reference proteome</keyword>
<dbReference type="EMBL" id="VOSC01000005">
    <property type="protein sequence ID" value="TXE15018.1"/>
    <property type="molecule type" value="Genomic_DNA"/>
</dbReference>
<dbReference type="CDD" id="cd06170">
    <property type="entry name" value="LuxR_C_like"/>
    <property type="match status" value="1"/>
</dbReference>
<feature type="modified residue" description="4-aspartylphosphate" evidence="3">
    <location>
        <position position="58"/>
    </location>
</feature>
<protein>
    <submittedName>
        <fullName evidence="6">Response regulator transcription factor</fullName>
    </submittedName>
</protein>
<dbReference type="SUPFAM" id="SSF52172">
    <property type="entry name" value="CheY-like"/>
    <property type="match status" value="1"/>
</dbReference>
<accession>A0A5C7B296</accession>
<dbReference type="PANTHER" id="PTHR43214">
    <property type="entry name" value="TWO-COMPONENT RESPONSE REGULATOR"/>
    <property type="match status" value="1"/>
</dbReference>
<evidence type="ECO:0000259" key="5">
    <source>
        <dbReference type="PROSITE" id="PS50110"/>
    </source>
</evidence>
<dbReference type="AlphaFoldDB" id="A0A5C7B296"/>
<dbReference type="InterPro" id="IPR000792">
    <property type="entry name" value="Tscrpt_reg_LuxR_C"/>
</dbReference>
<evidence type="ECO:0000256" key="3">
    <source>
        <dbReference type="PROSITE-ProRule" id="PRU00169"/>
    </source>
</evidence>
<dbReference type="SMART" id="SM00448">
    <property type="entry name" value="REC"/>
    <property type="match status" value="1"/>
</dbReference>
<dbReference type="PROSITE" id="PS50043">
    <property type="entry name" value="HTH_LUXR_2"/>
    <property type="match status" value="1"/>
</dbReference>
<reference evidence="7" key="1">
    <citation type="submission" date="2019-08" db="EMBL/GenBank/DDBJ databases">
        <title>Seonamhaeicola sediminis sp. nov., isolated from marine sediment.</title>
        <authorList>
            <person name="Cao W.R."/>
        </authorList>
    </citation>
    <scope>NUCLEOTIDE SEQUENCE [LARGE SCALE GENOMIC DNA]</scope>
    <source>
        <strain evidence="7">Gy8</strain>
    </source>
</reference>
<dbReference type="Pfam" id="PF00072">
    <property type="entry name" value="Response_reg"/>
    <property type="match status" value="1"/>
</dbReference>
<evidence type="ECO:0000313" key="6">
    <source>
        <dbReference type="EMBL" id="TXE15018.1"/>
    </source>
</evidence>
<dbReference type="PANTHER" id="PTHR43214:SF40">
    <property type="entry name" value="TRANSCRIPTIONAL REGULATORY PROTEIN LNRK"/>
    <property type="match status" value="1"/>
</dbReference>
<dbReference type="OrthoDB" id="9797341at2"/>
<dbReference type="SUPFAM" id="SSF46894">
    <property type="entry name" value="C-terminal effector domain of the bipartite response regulators"/>
    <property type="match status" value="1"/>
</dbReference>
<dbReference type="InterPro" id="IPR001789">
    <property type="entry name" value="Sig_transdc_resp-reg_receiver"/>
</dbReference>
<evidence type="ECO:0000256" key="1">
    <source>
        <dbReference type="ARBA" id="ARBA00022553"/>
    </source>
</evidence>
<dbReference type="CDD" id="cd17535">
    <property type="entry name" value="REC_NarL-like"/>
    <property type="match status" value="1"/>
</dbReference>
<comment type="caution">
    <text evidence="6">The sequence shown here is derived from an EMBL/GenBank/DDBJ whole genome shotgun (WGS) entry which is preliminary data.</text>
</comment>
<dbReference type="Pfam" id="PF00196">
    <property type="entry name" value="GerE"/>
    <property type="match status" value="1"/>
</dbReference>
<dbReference type="Gene3D" id="3.40.50.2300">
    <property type="match status" value="1"/>
</dbReference>
<name>A0A5C7B296_9FLAO</name>
<dbReference type="InterPro" id="IPR039420">
    <property type="entry name" value="WalR-like"/>
</dbReference>
<keyword evidence="1 3" id="KW-0597">Phosphoprotein</keyword>
<proteinExistence type="predicted"/>
<dbReference type="PROSITE" id="PS50110">
    <property type="entry name" value="RESPONSE_REGULATORY"/>
    <property type="match status" value="1"/>
</dbReference>
<dbReference type="GO" id="GO:0006355">
    <property type="term" value="P:regulation of DNA-templated transcription"/>
    <property type="evidence" value="ECO:0007669"/>
    <property type="project" value="InterPro"/>
</dbReference>
<dbReference type="GO" id="GO:0000160">
    <property type="term" value="P:phosphorelay signal transduction system"/>
    <property type="evidence" value="ECO:0007669"/>
    <property type="project" value="InterPro"/>
</dbReference>
<feature type="domain" description="HTH luxR-type" evidence="4">
    <location>
        <begin position="144"/>
        <end position="209"/>
    </location>
</feature>
<gene>
    <name evidence="6" type="ORF">FUA26_00485</name>
</gene>
<dbReference type="InterPro" id="IPR016032">
    <property type="entry name" value="Sig_transdc_resp-reg_C-effctor"/>
</dbReference>
<evidence type="ECO:0000256" key="2">
    <source>
        <dbReference type="ARBA" id="ARBA00023125"/>
    </source>
</evidence>
<evidence type="ECO:0000259" key="4">
    <source>
        <dbReference type="PROSITE" id="PS50043"/>
    </source>
</evidence>
<evidence type="ECO:0000313" key="7">
    <source>
        <dbReference type="Proteomes" id="UP000321790"/>
    </source>
</evidence>
<dbReference type="InterPro" id="IPR058245">
    <property type="entry name" value="NreC/VraR/RcsB-like_REC"/>
</dbReference>
<dbReference type="InterPro" id="IPR011006">
    <property type="entry name" value="CheY-like_superfamily"/>
</dbReference>
<dbReference type="Proteomes" id="UP000321790">
    <property type="component" value="Unassembled WGS sequence"/>
</dbReference>
<sequence length="213" mass="24528">MKTYSVVIVEDHKLLSQAIAGLVNSFEEFKVSYLCYNGKELLTKFKIPENRPDIVLIDVNMPILNGIETTRIITQEYPDVRVIALSVVEDEATIINMLKVGAKGYLLKDIEKNILEIALKEVIKNGYYYTQDVSHILVNSLNGKDTSIIKLKEREIEFIKYACSEMTYKEISEKMFLSPKTIDGYRDSLFQKLHLKNRIGLVLYAIKHKIFEV</sequence>
<dbReference type="RefSeq" id="WP_147130398.1">
    <property type="nucleotide sequence ID" value="NZ_VOSC01000005.1"/>
</dbReference>
<feature type="domain" description="Response regulatory" evidence="5">
    <location>
        <begin position="5"/>
        <end position="123"/>
    </location>
</feature>
<organism evidence="6 7">
    <name type="scientific">Seonamhaeicola algicola</name>
    <dbReference type="NCBI Taxonomy" id="1719036"/>
    <lineage>
        <taxon>Bacteria</taxon>
        <taxon>Pseudomonadati</taxon>
        <taxon>Bacteroidota</taxon>
        <taxon>Flavobacteriia</taxon>
        <taxon>Flavobacteriales</taxon>
        <taxon>Flavobacteriaceae</taxon>
    </lineage>
</organism>
<dbReference type="SMART" id="SM00421">
    <property type="entry name" value="HTH_LUXR"/>
    <property type="match status" value="1"/>
</dbReference>
<dbReference type="GO" id="GO:0003677">
    <property type="term" value="F:DNA binding"/>
    <property type="evidence" value="ECO:0007669"/>
    <property type="project" value="UniProtKB-KW"/>
</dbReference>
<keyword evidence="2" id="KW-0238">DNA-binding</keyword>